<protein>
    <submittedName>
        <fullName evidence="2">DUF4038 domain-containing protein</fullName>
    </submittedName>
</protein>
<gene>
    <name evidence="2" type="ORF">OMP38_04405</name>
</gene>
<sequence length="425" mass="47546">MLLSIAETKDRFLADGRPFFYLADTVWNAFTNATLEEWEDYLRFRAAQGFNAVQISILPIVHDMSGGTDELRPFAAKAEGDGWDFHSPDPAYFAKAGRMLEMARAHGFVPALIVLWVNYVRDTWAAGFHPELVMPDEALPGYIDTVVRTLGPSEPVYLISGDTDLPTEAAFGMYRTAMELLKKRQPESLISYHPKPGLELDGRLIGHPDYDFYMYQQGHSPEARAVTGASYHYGLPVKRPIVNGEPYYEAIGYFNRYGRFNAPDIRRSFWDSVLSGAKAGFTYGAHGVWSWHKAGQPFTSEEAWGTPADWRTALLLPGAGDVAYGKWLLESFGLFDVEPSQHRVLKYAEHVTMAASPDDSVIAVYMPYDMGTCIEADLGGYDVDLLELGTRSVLKPRLRIEGGVTEIAMHGRNADALLLARRRNR</sequence>
<feature type="domain" description="Apiosidase-like catalytic" evidence="1">
    <location>
        <begin position="9"/>
        <end position="334"/>
    </location>
</feature>
<dbReference type="RefSeq" id="WP_277564039.1">
    <property type="nucleotide sequence ID" value="NZ_JAPDHZ010000002.1"/>
</dbReference>
<reference evidence="2 3" key="1">
    <citation type="submission" date="2022-10" db="EMBL/GenBank/DDBJ databases">
        <title>Comparative genomic analysis of Cohnella hashimotonis sp. nov., isolated from the International Space Station.</title>
        <authorList>
            <person name="Simpson A."/>
            <person name="Venkateswaran K."/>
        </authorList>
    </citation>
    <scope>NUCLEOTIDE SEQUENCE [LARGE SCALE GENOMIC DNA]</scope>
    <source>
        <strain evidence="2 3">DSM 18997</strain>
    </source>
</reference>
<dbReference type="InterPro" id="IPR025277">
    <property type="entry name" value="Apiosidase-like_cat_dom"/>
</dbReference>
<dbReference type="Gene3D" id="3.20.20.80">
    <property type="entry name" value="Glycosidases"/>
    <property type="match status" value="1"/>
</dbReference>
<keyword evidence="3" id="KW-1185">Reference proteome</keyword>
<dbReference type="Pfam" id="PF13204">
    <property type="entry name" value="Apiosidase"/>
    <property type="match status" value="1"/>
</dbReference>
<name>A0A9X4QLL4_9BACL</name>
<accession>A0A9X4QLL4</accession>
<dbReference type="Proteomes" id="UP001153387">
    <property type="component" value="Unassembled WGS sequence"/>
</dbReference>
<evidence type="ECO:0000313" key="2">
    <source>
        <dbReference type="EMBL" id="MDG0790177.1"/>
    </source>
</evidence>
<comment type="caution">
    <text evidence="2">The sequence shown here is derived from an EMBL/GenBank/DDBJ whole genome shotgun (WGS) entry which is preliminary data.</text>
</comment>
<dbReference type="SUPFAM" id="SSF51445">
    <property type="entry name" value="(Trans)glycosidases"/>
    <property type="match status" value="1"/>
</dbReference>
<dbReference type="EMBL" id="JAPDHZ010000002">
    <property type="protein sequence ID" value="MDG0790177.1"/>
    <property type="molecule type" value="Genomic_DNA"/>
</dbReference>
<evidence type="ECO:0000313" key="3">
    <source>
        <dbReference type="Proteomes" id="UP001153387"/>
    </source>
</evidence>
<dbReference type="PANTHER" id="PTHR37836:SF3">
    <property type="entry name" value="ENDOGLUCANASE"/>
    <property type="match status" value="1"/>
</dbReference>
<proteinExistence type="predicted"/>
<dbReference type="InterPro" id="IPR017853">
    <property type="entry name" value="GH"/>
</dbReference>
<evidence type="ECO:0000259" key="1">
    <source>
        <dbReference type="Pfam" id="PF13204"/>
    </source>
</evidence>
<dbReference type="AlphaFoldDB" id="A0A9X4QLL4"/>
<dbReference type="PANTHER" id="PTHR37836">
    <property type="entry name" value="LMO1036 PROTEIN"/>
    <property type="match status" value="1"/>
</dbReference>
<organism evidence="2 3">
    <name type="scientific">Cohnella ginsengisoli</name>
    <dbReference type="NCBI Taxonomy" id="425004"/>
    <lineage>
        <taxon>Bacteria</taxon>
        <taxon>Bacillati</taxon>
        <taxon>Bacillota</taxon>
        <taxon>Bacilli</taxon>
        <taxon>Bacillales</taxon>
        <taxon>Paenibacillaceae</taxon>
        <taxon>Cohnella</taxon>
    </lineage>
</organism>